<feature type="transmembrane region" description="Helical" evidence="1">
    <location>
        <begin position="20"/>
        <end position="41"/>
    </location>
</feature>
<name>A0A3P8DZL6_9TREM</name>
<proteinExistence type="predicted"/>
<keyword evidence="3" id="KW-1185">Reference proteome</keyword>
<evidence type="ECO:0000256" key="1">
    <source>
        <dbReference type="SAM" id="Phobius"/>
    </source>
</evidence>
<accession>A0A3P8DZL6</accession>
<reference evidence="2 3" key="1">
    <citation type="submission" date="2018-11" db="EMBL/GenBank/DDBJ databases">
        <authorList>
            <consortium name="Pathogen Informatics"/>
        </authorList>
    </citation>
    <scope>NUCLEOTIDE SEQUENCE [LARGE SCALE GENOMIC DNA]</scope>
    <source>
        <strain>Dakar</strain>
        <strain evidence="3">Senegal</strain>
    </source>
</reference>
<dbReference type="Proteomes" id="UP000279833">
    <property type="component" value="Unassembled WGS sequence"/>
</dbReference>
<keyword evidence="1" id="KW-0812">Transmembrane</keyword>
<keyword evidence="1" id="KW-1133">Transmembrane helix</keyword>
<keyword evidence="1" id="KW-0472">Membrane</keyword>
<evidence type="ECO:0000313" key="2">
    <source>
        <dbReference type="EMBL" id="VDP57257.1"/>
    </source>
</evidence>
<dbReference type="EMBL" id="UZAK01036962">
    <property type="protein sequence ID" value="VDP57257.1"/>
    <property type="molecule type" value="Genomic_DNA"/>
</dbReference>
<dbReference type="AlphaFoldDB" id="A0A3P8DZL6"/>
<sequence>MLSFFKEQVLNPLFYHLPFLFSFWAILNTICFNIVASLLLFSHICAAVTDPGLIPLHRYTVSQLASVQIHLKALTSSSHTITINICNLWRFRYFEVWQLGVKHACPGSTSHLTELRLTGIIYIFVFEIDIPTFLNVIYRNLMDGLLVINVEYIGHRELIIAGFVDGVSDEWITIVPGQ</sequence>
<protein>
    <submittedName>
        <fullName evidence="2">Uncharacterized protein</fullName>
    </submittedName>
</protein>
<organism evidence="2 3">
    <name type="scientific">Schistosoma curassoni</name>
    <dbReference type="NCBI Taxonomy" id="6186"/>
    <lineage>
        <taxon>Eukaryota</taxon>
        <taxon>Metazoa</taxon>
        <taxon>Spiralia</taxon>
        <taxon>Lophotrochozoa</taxon>
        <taxon>Platyhelminthes</taxon>
        <taxon>Trematoda</taxon>
        <taxon>Digenea</taxon>
        <taxon>Strigeidida</taxon>
        <taxon>Schistosomatoidea</taxon>
        <taxon>Schistosomatidae</taxon>
        <taxon>Schistosoma</taxon>
    </lineage>
</organism>
<evidence type="ECO:0000313" key="3">
    <source>
        <dbReference type="Proteomes" id="UP000279833"/>
    </source>
</evidence>
<gene>
    <name evidence="2" type="ORF">SCUD_LOCUS14725</name>
</gene>